<dbReference type="InterPro" id="IPR058625">
    <property type="entry name" value="MdtA-like_BSH"/>
</dbReference>
<reference evidence="5" key="1">
    <citation type="journal article" date="2019" name="Int. J. Syst. Evol. Microbiol.">
        <title>The Global Catalogue of Microorganisms (GCM) 10K type strain sequencing project: providing services to taxonomists for standard genome sequencing and annotation.</title>
        <authorList>
            <consortium name="The Broad Institute Genomics Platform"/>
            <consortium name="The Broad Institute Genome Sequencing Center for Infectious Disease"/>
            <person name="Wu L."/>
            <person name="Ma J."/>
        </authorList>
    </citation>
    <scope>NUCLEOTIDE SEQUENCE [LARGE SCALE GENOMIC DNA]</scope>
    <source>
        <strain evidence="5">JCM 18401</strain>
    </source>
</reference>
<dbReference type="Gene3D" id="1.10.287.470">
    <property type="entry name" value="Helix hairpin bin"/>
    <property type="match status" value="1"/>
</dbReference>
<dbReference type="Proteomes" id="UP001499988">
    <property type="component" value="Unassembled WGS sequence"/>
</dbReference>
<dbReference type="Gene3D" id="2.40.50.100">
    <property type="match status" value="1"/>
</dbReference>
<gene>
    <name evidence="4" type="ORF">GCM10023333_39770</name>
</gene>
<proteinExistence type="inferred from homology"/>
<protein>
    <submittedName>
        <fullName evidence="4">Efflux RND transporter periplasmic adaptor subunit</fullName>
    </submittedName>
</protein>
<dbReference type="EMBL" id="BAABJZ010000105">
    <property type="protein sequence ID" value="GAA4901739.1"/>
    <property type="molecule type" value="Genomic_DNA"/>
</dbReference>
<evidence type="ECO:0000259" key="3">
    <source>
        <dbReference type="Pfam" id="PF25917"/>
    </source>
</evidence>
<organism evidence="4 5">
    <name type="scientific">Ferrimonas pelagia</name>
    <dbReference type="NCBI Taxonomy" id="1177826"/>
    <lineage>
        <taxon>Bacteria</taxon>
        <taxon>Pseudomonadati</taxon>
        <taxon>Pseudomonadota</taxon>
        <taxon>Gammaproteobacteria</taxon>
        <taxon>Alteromonadales</taxon>
        <taxon>Ferrimonadaceae</taxon>
        <taxon>Ferrimonas</taxon>
    </lineage>
</organism>
<dbReference type="Gene3D" id="2.40.30.170">
    <property type="match status" value="1"/>
</dbReference>
<evidence type="ECO:0000313" key="5">
    <source>
        <dbReference type="Proteomes" id="UP001499988"/>
    </source>
</evidence>
<sequence length="324" mass="36177">MKTRTLLLLLGILILLGASMYAMKAAYEPEPVWLQGQIEARQYQISSKAAGRLVELKVRRGSQVEAGDELYRLDSPELEARFRQAQAGANAADAMRQEADSGARKQQIQAAFEDWQRAKAAAALAEATYQRVQVLFDEGVIPRQKRDEADTQWQAARHQASAAEALYRMTEEGARSETRQAAQGQADAAQAQLAEVQAVLNDMQIRAPRRGEINQVALHQGELVPQGFPVMSLIDMEDAWALFQVREDRLSQFVEGTQVELYLPALQASYPFEISYRAVQGEFATWRATESGQDYDLRTFEVELRPVTPIDGLRAGMTALYKAP</sequence>
<dbReference type="RefSeq" id="WP_345337256.1">
    <property type="nucleotide sequence ID" value="NZ_BAABJZ010000105.1"/>
</dbReference>
<comment type="similarity">
    <text evidence="1">Belongs to the membrane fusion protein (MFP) (TC 8.A.1) family.</text>
</comment>
<feature type="domain" description="Multidrug resistance protein MdtA-like barrel-sandwich hybrid" evidence="3">
    <location>
        <begin position="42"/>
        <end position="227"/>
    </location>
</feature>
<evidence type="ECO:0000256" key="1">
    <source>
        <dbReference type="ARBA" id="ARBA00009477"/>
    </source>
</evidence>
<feature type="coiled-coil region" evidence="2">
    <location>
        <begin position="179"/>
        <end position="206"/>
    </location>
</feature>
<name>A0ABP9FFU3_9GAMM</name>
<evidence type="ECO:0000313" key="4">
    <source>
        <dbReference type="EMBL" id="GAA4901739.1"/>
    </source>
</evidence>
<dbReference type="PANTHER" id="PTHR30438">
    <property type="entry name" value="36 KDA ANTIGEN-RELATED"/>
    <property type="match status" value="1"/>
</dbReference>
<dbReference type="PANTHER" id="PTHR30438:SF1">
    <property type="entry name" value="36 KDA ANTIGEN"/>
    <property type="match status" value="1"/>
</dbReference>
<dbReference type="SUPFAM" id="SSF111369">
    <property type="entry name" value="HlyD-like secretion proteins"/>
    <property type="match status" value="2"/>
</dbReference>
<comment type="caution">
    <text evidence="4">The sequence shown here is derived from an EMBL/GenBank/DDBJ whole genome shotgun (WGS) entry which is preliminary data.</text>
</comment>
<evidence type="ECO:0000256" key="2">
    <source>
        <dbReference type="SAM" id="Coils"/>
    </source>
</evidence>
<keyword evidence="2" id="KW-0175">Coiled coil</keyword>
<keyword evidence="5" id="KW-1185">Reference proteome</keyword>
<dbReference type="Pfam" id="PF25917">
    <property type="entry name" value="BSH_RND"/>
    <property type="match status" value="1"/>
</dbReference>
<accession>A0ABP9FFU3</accession>